<name>S4XW82_SORCE</name>
<sequence length="529" mass="56033">MTPRPSPFREAPRPLRNALEIVLVAGAVLAIAAAACTTDAEAYIAAERERAGLSCDASGHSDGARRTLGKWFFLRAIGAEPAGAGPCHFPLREPTEPGPGGTLLVLVTAAAPVAAAAAVTLGRRARIRGALLGRPALAFVAAVALVAVFVAVALRHRIHATRESLERDFSGYRALCKEYRETAVGDANVLEDTRKALCKSDAVLSLCNAKQDWSEIDNAYETYCSDQPGRTTSACDDYRIHVSNRVKTVQRIPVDSCRDRAEQQPLTGLVALVKRIQPSATKPRPAPEPSAAADTADAGQSSVRGAPGGAPSVDARSDEGADVGDGGAGDAGTTPSTRTVERLEREVLTKHPNLTEQQAKAVVKNMMLGMSLPLALILSLLQEKGEPVQEVRERVVRELEAQVAAGEDPKLSVVATDELAEKVKKDPSLVPLLSSLPPTPNVRRVAATLHCAEDIEPRKELCEAKNATQVAGFSTEVARSCCQGDHDPTGFAALMCCKCDPSLRGAGCMDLIRMRHGYACTKTASSTTE</sequence>
<feature type="region of interest" description="Disordered" evidence="1">
    <location>
        <begin position="276"/>
        <end position="340"/>
    </location>
</feature>
<protein>
    <submittedName>
        <fullName evidence="3">Uncharacterized protein</fullName>
    </submittedName>
</protein>
<evidence type="ECO:0000256" key="1">
    <source>
        <dbReference type="SAM" id="MobiDB-lite"/>
    </source>
</evidence>
<feature type="transmembrane region" description="Helical" evidence="2">
    <location>
        <begin position="100"/>
        <end position="119"/>
    </location>
</feature>
<organism evidence="3 4">
    <name type="scientific">Sorangium cellulosum So0157-2</name>
    <dbReference type="NCBI Taxonomy" id="1254432"/>
    <lineage>
        <taxon>Bacteria</taxon>
        <taxon>Pseudomonadati</taxon>
        <taxon>Myxococcota</taxon>
        <taxon>Polyangia</taxon>
        <taxon>Polyangiales</taxon>
        <taxon>Polyangiaceae</taxon>
        <taxon>Sorangium</taxon>
    </lineage>
</organism>
<dbReference type="KEGG" id="scu:SCE1572_24945"/>
<gene>
    <name evidence="3" type="ORF">SCE1572_24945</name>
</gene>
<evidence type="ECO:0000256" key="2">
    <source>
        <dbReference type="SAM" id="Phobius"/>
    </source>
</evidence>
<evidence type="ECO:0000313" key="4">
    <source>
        <dbReference type="Proteomes" id="UP000014803"/>
    </source>
</evidence>
<dbReference type="PATRIC" id="fig|1254432.3.peg.5664"/>
<keyword evidence="2" id="KW-0472">Membrane</keyword>
<reference evidence="3 4" key="1">
    <citation type="journal article" date="2013" name="Sci. Rep.">
        <title>Extraordinary expansion of a Sorangium cellulosum genome from an alkaline milieu.</title>
        <authorList>
            <person name="Han K."/>
            <person name="Li Z.F."/>
            <person name="Peng R."/>
            <person name="Zhu L.P."/>
            <person name="Zhou T."/>
            <person name="Wang L.G."/>
            <person name="Li S.G."/>
            <person name="Zhang X.B."/>
            <person name="Hu W."/>
            <person name="Wu Z.H."/>
            <person name="Qin N."/>
            <person name="Li Y.Z."/>
        </authorList>
    </citation>
    <scope>NUCLEOTIDE SEQUENCE [LARGE SCALE GENOMIC DNA]</scope>
    <source>
        <strain evidence="3 4">So0157-2</strain>
    </source>
</reference>
<dbReference type="HOGENOM" id="CLU_514716_0_0_7"/>
<evidence type="ECO:0000313" key="3">
    <source>
        <dbReference type="EMBL" id="AGP37452.1"/>
    </source>
</evidence>
<dbReference type="RefSeq" id="WP_020736912.1">
    <property type="nucleotide sequence ID" value="NC_021658.1"/>
</dbReference>
<proteinExistence type="predicted"/>
<dbReference type="AlphaFoldDB" id="S4XW82"/>
<keyword evidence="2" id="KW-1133">Transmembrane helix</keyword>
<keyword evidence="2" id="KW-0812">Transmembrane</keyword>
<accession>S4XW82</accession>
<dbReference type="Proteomes" id="UP000014803">
    <property type="component" value="Chromosome"/>
</dbReference>
<dbReference type="STRING" id="1254432.SCE1572_24945"/>
<feature type="transmembrane region" description="Helical" evidence="2">
    <location>
        <begin position="131"/>
        <end position="154"/>
    </location>
</feature>
<dbReference type="EMBL" id="CP003969">
    <property type="protein sequence ID" value="AGP37452.1"/>
    <property type="molecule type" value="Genomic_DNA"/>
</dbReference>